<dbReference type="PANTHER" id="PTHR36115">
    <property type="entry name" value="PROLINE-RICH ANTIGEN HOMOLOG-RELATED"/>
    <property type="match status" value="1"/>
</dbReference>
<evidence type="ECO:0000259" key="8">
    <source>
        <dbReference type="Pfam" id="PF06271"/>
    </source>
</evidence>
<evidence type="ECO:0000256" key="4">
    <source>
        <dbReference type="ARBA" id="ARBA00022989"/>
    </source>
</evidence>
<feature type="domain" description="Zinc-ribbon" evidence="9">
    <location>
        <begin position="5"/>
        <end position="26"/>
    </location>
</feature>
<dbReference type="Pfam" id="PF06271">
    <property type="entry name" value="RDD"/>
    <property type="match status" value="1"/>
</dbReference>
<feature type="transmembrane region" description="Helical" evidence="7">
    <location>
        <begin position="81"/>
        <end position="102"/>
    </location>
</feature>
<feature type="transmembrane region" description="Helical" evidence="7">
    <location>
        <begin position="117"/>
        <end position="136"/>
    </location>
</feature>
<dbReference type="AlphaFoldDB" id="A0A1V3A133"/>
<dbReference type="RefSeq" id="WP_077243700.1">
    <property type="nucleotide sequence ID" value="NZ_MUZR01000007.1"/>
</dbReference>
<dbReference type="EMBL" id="MUZR01000007">
    <property type="protein sequence ID" value="OOC11077.1"/>
    <property type="molecule type" value="Genomic_DNA"/>
</dbReference>
<evidence type="ECO:0000313" key="11">
    <source>
        <dbReference type="Proteomes" id="UP000189177"/>
    </source>
</evidence>
<dbReference type="OrthoDB" id="9793824at2"/>
<feature type="region of interest" description="Disordered" evidence="6">
    <location>
        <begin position="29"/>
        <end position="69"/>
    </location>
</feature>
<dbReference type="InterPro" id="IPR010432">
    <property type="entry name" value="RDD"/>
</dbReference>
<evidence type="ECO:0000259" key="9">
    <source>
        <dbReference type="Pfam" id="PF13240"/>
    </source>
</evidence>
<dbReference type="InterPro" id="IPR026870">
    <property type="entry name" value="Zinc_ribbon_dom"/>
</dbReference>
<feature type="domain" description="RDD" evidence="8">
    <location>
        <begin position="75"/>
        <end position="201"/>
    </location>
</feature>
<keyword evidence="2" id="KW-1003">Cell membrane</keyword>
<organism evidence="10 11">
    <name type="scientific">Thioalkalivibrio halophilus</name>
    <dbReference type="NCBI Taxonomy" id="252474"/>
    <lineage>
        <taxon>Bacteria</taxon>
        <taxon>Pseudomonadati</taxon>
        <taxon>Pseudomonadota</taxon>
        <taxon>Gammaproteobacteria</taxon>
        <taxon>Chromatiales</taxon>
        <taxon>Ectothiorhodospiraceae</taxon>
        <taxon>Thioalkalivibrio</taxon>
    </lineage>
</organism>
<dbReference type="PANTHER" id="PTHR36115:SF9">
    <property type="entry name" value="LMO1584 PROTEIN"/>
    <property type="match status" value="1"/>
</dbReference>
<protein>
    <recommendedName>
        <fullName evidence="12">RDD domain-containing protein</fullName>
    </recommendedName>
</protein>
<evidence type="ECO:0000256" key="3">
    <source>
        <dbReference type="ARBA" id="ARBA00022692"/>
    </source>
</evidence>
<evidence type="ECO:0008006" key="12">
    <source>
        <dbReference type="Google" id="ProtNLM"/>
    </source>
</evidence>
<evidence type="ECO:0000256" key="2">
    <source>
        <dbReference type="ARBA" id="ARBA00022475"/>
    </source>
</evidence>
<evidence type="ECO:0000256" key="6">
    <source>
        <dbReference type="SAM" id="MobiDB-lite"/>
    </source>
</evidence>
<dbReference type="InterPro" id="IPR051791">
    <property type="entry name" value="Pra-immunoreactive"/>
</dbReference>
<proteinExistence type="predicted"/>
<name>A0A1V3A133_9GAMM</name>
<evidence type="ECO:0000256" key="5">
    <source>
        <dbReference type="ARBA" id="ARBA00023136"/>
    </source>
</evidence>
<keyword evidence="5 7" id="KW-0472">Membrane</keyword>
<keyword evidence="11" id="KW-1185">Reference proteome</keyword>
<keyword evidence="4 7" id="KW-1133">Transmembrane helix</keyword>
<feature type="transmembrane region" description="Helical" evidence="7">
    <location>
        <begin position="169"/>
        <end position="188"/>
    </location>
</feature>
<evidence type="ECO:0000256" key="1">
    <source>
        <dbReference type="ARBA" id="ARBA00004651"/>
    </source>
</evidence>
<comment type="subcellular location">
    <subcellularLocation>
        <location evidence="1">Cell membrane</location>
        <topology evidence="1">Multi-pass membrane protein</topology>
    </subcellularLocation>
</comment>
<dbReference type="STRING" id="252474.B1A74_02820"/>
<evidence type="ECO:0000313" key="10">
    <source>
        <dbReference type="EMBL" id="OOC11077.1"/>
    </source>
</evidence>
<keyword evidence="3 7" id="KW-0812">Transmembrane</keyword>
<evidence type="ECO:0000256" key="7">
    <source>
        <dbReference type="SAM" id="Phobius"/>
    </source>
</evidence>
<gene>
    <name evidence="10" type="ORF">B1A74_02820</name>
</gene>
<reference evidence="10 11" key="1">
    <citation type="submission" date="2017-02" db="EMBL/GenBank/DDBJ databases">
        <title>Genomic diversity within the haloalkaliphilic genus Thioalkalivibrio.</title>
        <authorList>
            <person name="Ahn A.-C."/>
            <person name="Meier-Kolthoff J."/>
            <person name="Overmars L."/>
            <person name="Richter M."/>
            <person name="Woyke T."/>
            <person name="Sorokin D.Y."/>
            <person name="Muyzer G."/>
        </authorList>
    </citation>
    <scope>NUCLEOTIDE SEQUENCE [LARGE SCALE GENOMIC DNA]</scope>
    <source>
        <strain evidence="10 11">HL17</strain>
    </source>
</reference>
<accession>A0A1V3A133</accession>
<sequence>MTRTCPHCATENPDDAAFCKACGRSLDFDREPSEPNGSGMDPESGSGRGQAPPPVSGGSGQVPAEGPPQDRAAFGGFWRRVLAVLIDGVILGIPLTVVQAMISPETMHTEEWTDADTAWTFVNILVGWFYFAGMHSSQYRATIGKMVVGLRVVDWHGERISFARATGRHFAEFLSGLLFMIGYLMVAFTRQRRALHDFIAETWVVRREWLAE</sequence>
<dbReference type="GO" id="GO:0005886">
    <property type="term" value="C:plasma membrane"/>
    <property type="evidence" value="ECO:0007669"/>
    <property type="project" value="UniProtKB-SubCell"/>
</dbReference>
<dbReference type="Proteomes" id="UP000189177">
    <property type="component" value="Unassembled WGS sequence"/>
</dbReference>
<comment type="caution">
    <text evidence="10">The sequence shown here is derived from an EMBL/GenBank/DDBJ whole genome shotgun (WGS) entry which is preliminary data.</text>
</comment>
<dbReference type="Pfam" id="PF13240">
    <property type="entry name" value="Zn_Ribbon_1"/>
    <property type="match status" value="1"/>
</dbReference>